<dbReference type="EMBL" id="ATBP01000410">
    <property type="protein sequence ID" value="ETR70524.1"/>
    <property type="molecule type" value="Genomic_DNA"/>
</dbReference>
<dbReference type="AlphaFoldDB" id="A0A1V1P6W3"/>
<evidence type="ECO:0000313" key="1">
    <source>
        <dbReference type="EMBL" id="ETR70524.1"/>
    </source>
</evidence>
<gene>
    <name evidence="1" type="ORF">OMM_03180</name>
</gene>
<accession>A0A1V1P6W3</accession>
<reference evidence="2" key="1">
    <citation type="submission" date="2012-11" db="EMBL/GenBank/DDBJ databases">
        <authorList>
            <person name="Lucero-Rivera Y.E."/>
            <person name="Tovar-Ramirez D."/>
        </authorList>
    </citation>
    <scope>NUCLEOTIDE SEQUENCE [LARGE SCALE GENOMIC DNA]</scope>
    <source>
        <strain evidence="2">Araruama</strain>
    </source>
</reference>
<comment type="caution">
    <text evidence="1">The sequence shown here is derived from an EMBL/GenBank/DDBJ whole genome shotgun (WGS) entry which is preliminary data.</text>
</comment>
<proteinExistence type="predicted"/>
<protein>
    <submittedName>
        <fullName evidence="1">Uncharacterized protein</fullName>
    </submittedName>
</protein>
<sequence length="375" mass="43557">MRVIYANKSVLEKALFDFLLSVRNGKPEAKNSIATDNKTLAGLYENPHPDLCLAMKYCIQSFLSKVHYNPEYFGKIKISSHVFGLTLALNNCLAPVIPENKDISQNSTDEISESNNEFDKSDDFTKELIMSLPSACNRDLAIAYHSILNGSESILENKEFKRKQFLHTLIELSPLTSLAALNVHMPEILNIIAKEVLFKWKQINMSIKIVWKDLNDWLNPVLLFIDDPYFSIWLRKTWLEIPENRNSCRNIGLVLEVLKRQKKYQDFILEFYESYDYFSCKTINDDWYGQLRYWPVIKTIENLISVPASNEAAIKLHRRGNEYFYKFRPVIDIIIAEKKIPDSYEIMALLQALRPLMNKITESTKQNVSFGDVEF</sequence>
<name>A0A1V1P6W3_9BACT</name>
<dbReference type="Proteomes" id="UP000189670">
    <property type="component" value="Unassembled WGS sequence"/>
</dbReference>
<organism evidence="1 2">
    <name type="scientific">Candidatus Magnetoglobus multicellularis str. Araruama</name>
    <dbReference type="NCBI Taxonomy" id="890399"/>
    <lineage>
        <taxon>Bacteria</taxon>
        <taxon>Pseudomonadati</taxon>
        <taxon>Thermodesulfobacteriota</taxon>
        <taxon>Desulfobacteria</taxon>
        <taxon>Desulfobacterales</taxon>
        <taxon>Desulfobacteraceae</taxon>
        <taxon>Candidatus Magnetoglobus</taxon>
    </lineage>
</organism>
<evidence type="ECO:0000313" key="2">
    <source>
        <dbReference type="Proteomes" id="UP000189670"/>
    </source>
</evidence>